<dbReference type="InterPro" id="IPR029016">
    <property type="entry name" value="GAF-like_dom_sf"/>
</dbReference>
<dbReference type="InterPro" id="IPR014757">
    <property type="entry name" value="Tscrpt_reg_IclR_C"/>
</dbReference>
<gene>
    <name evidence="3" type="ORF">Pa4123_77470</name>
</gene>
<feature type="compositionally biased region" description="Low complexity" evidence="1">
    <location>
        <begin position="100"/>
        <end position="111"/>
    </location>
</feature>
<comment type="caution">
    <text evidence="3">The sequence shown here is derived from an EMBL/GenBank/DDBJ whole genome shotgun (WGS) entry which is preliminary data.</text>
</comment>
<dbReference type="PANTHER" id="PTHR30136:SF24">
    <property type="entry name" value="HTH-TYPE TRANSCRIPTIONAL REPRESSOR ALLR"/>
    <property type="match status" value="1"/>
</dbReference>
<dbReference type="PANTHER" id="PTHR30136">
    <property type="entry name" value="HELIX-TURN-HELIX TRANSCRIPTIONAL REGULATOR, ICLR FAMILY"/>
    <property type="match status" value="1"/>
</dbReference>
<accession>A0ABQ5R6S9</accession>
<dbReference type="InterPro" id="IPR050707">
    <property type="entry name" value="HTH_MetabolicPath_Reg"/>
</dbReference>
<feature type="compositionally biased region" description="Basic and acidic residues" evidence="1">
    <location>
        <begin position="127"/>
        <end position="138"/>
    </location>
</feature>
<feature type="region of interest" description="Disordered" evidence="1">
    <location>
        <begin position="99"/>
        <end position="138"/>
    </location>
</feature>
<evidence type="ECO:0000313" key="3">
    <source>
        <dbReference type="EMBL" id="GLI02469.1"/>
    </source>
</evidence>
<reference evidence="3" key="1">
    <citation type="submission" date="2022-12" db="EMBL/GenBank/DDBJ databases">
        <title>New Phytohabitans aurantiacus sp. RD004123 nov., an actinomycete isolated from soil.</title>
        <authorList>
            <person name="Triningsih D.W."/>
            <person name="Harunari E."/>
            <person name="Igarashi Y."/>
        </authorList>
    </citation>
    <scope>NUCLEOTIDE SEQUENCE</scope>
    <source>
        <strain evidence="3">RD004123</strain>
    </source>
</reference>
<name>A0ABQ5R6S9_9ACTN</name>
<feature type="domain" description="IclR-ED" evidence="2">
    <location>
        <begin position="19"/>
        <end position="185"/>
    </location>
</feature>
<dbReference type="Pfam" id="PF01614">
    <property type="entry name" value="IclR_C"/>
    <property type="match status" value="1"/>
</dbReference>
<evidence type="ECO:0000259" key="2">
    <source>
        <dbReference type="PROSITE" id="PS51078"/>
    </source>
</evidence>
<dbReference type="RefSeq" id="WP_281903976.1">
    <property type="nucleotide sequence ID" value="NZ_BSDI01000062.1"/>
</dbReference>
<dbReference type="PROSITE" id="PS51078">
    <property type="entry name" value="ICLR_ED"/>
    <property type="match status" value="1"/>
</dbReference>
<dbReference type="EMBL" id="BSDI01000062">
    <property type="protein sequence ID" value="GLI02469.1"/>
    <property type="molecule type" value="Genomic_DNA"/>
</dbReference>
<evidence type="ECO:0000313" key="4">
    <source>
        <dbReference type="Proteomes" id="UP001144280"/>
    </source>
</evidence>
<keyword evidence="4" id="KW-1185">Reference proteome</keyword>
<dbReference type="Gene3D" id="3.30.450.40">
    <property type="match status" value="1"/>
</dbReference>
<dbReference type="SUPFAM" id="SSF55781">
    <property type="entry name" value="GAF domain-like"/>
    <property type="match status" value="1"/>
</dbReference>
<organism evidence="3 4">
    <name type="scientific">Phytohabitans aurantiacus</name>
    <dbReference type="NCBI Taxonomy" id="3016789"/>
    <lineage>
        <taxon>Bacteria</taxon>
        <taxon>Bacillati</taxon>
        <taxon>Actinomycetota</taxon>
        <taxon>Actinomycetes</taxon>
        <taxon>Micromonosporales</taxon>
        <taxon>Micromonosporaceae</taxon>
    </lineage>
</organism>
<sequence length="185" mass="19978">MAWRGLCLRDDGHYEIGQRLWEVGLLGALHLRPREIALPFLQTLYEVTRENVHLAVRDGDDVLNAEKLVGHRSVPIISRLGGRLPLHATGVGKALLAHESPTSGATTSPASCQAHPLHRRRTGPAQRRHEQAAQRRYAATHEEMTLGTCSIAVAILGHAGRPVAAVGAVVHSIRVEPANSPHPSG</sequence>
<evidence type="ECO:0000256" key="1">
    <source>
        <dbReference type="SAM" id="MobiDB-lite"/>
    </source>
</evidence>
<protein>
    <recommendedName>
        <fullName evidence="2">IclR-ED domain-containing protein</fullName>
    </recommendedName>
</protein>
<dbReference type="Proteomes" id="UP001144280">
    <property type="component" value="Unassembled WGS sequence"/>
</dbReference>
<proteinExistence type="predicted"/>